<sequence>MYAVFVVCIVIVIVVLLLAVITTSKAYSYKHSVDPLEDNPYAEKENKDEEEQNRP</sequence>
<keyword evidence="5" id="KW-1185">Reference proteome</keyword>
<feature type="compositionally biased region" description="Basic and acidic residues" evidence="1">
    <location>
        <begin position="41"/>
        <end position="55"/>
    </location>
</feature>
<reference evidence="3 4" key="1">
    <citation type="submission" date="2019-03" db="EMBL/GenBank/DDBJ databases">
        <title>Bacillus niacini sp. nov. a Nicotinate-Metabolizing Mesophile Isolated from Soil.</title>
        <authorList>
            <person name="Zhang G."/>
        </authorList>
    </citation>
    <scope>NUCLEOTIDE SEQUENCE [LARGE SCALE GENOMIC DNA]</scope>
    <source>
        <strain evidence="3 4">WN066</strain>
    </source>
</reference>
<protein>
    <submittedName>
        <fullName evidence="3">YtzI protein</fullName>
    </submittedName>
</protein>
<name>A0A4R5VTQ8_9BACI</name>
<dbReference type="RefSeq" id="WP_133334248.1">
    <property type="nucleotide sequence ID" value="NZ_JAVGVR010000001.1"/>
</dbReference>
<evidence type="ECO:0000256" key="1">
    <source>
        <dbReference type="SAM" id="MobiDB-lite"/>
    </source>
</evidence>
<gene>
    <name evidence="3" type="primary">ytzI</name>
    <name evidence="3" type="ORF">E2K98_10745</name>
    <name evidence="2" type="ORF">RCG21_27405</name>
</gene>
<reference evidence="2" key="2">
    <citation type="submission" date="2023-08" db="EMBL/GenBank/DDBJ databases">
        <title>Nitrogen cycling bacteria in agricultural field soils.</title>
        <authorList>
            <person name="Jang J."/>
        </authorList>
    </citation>
    <scope>NUCLEOTIDE SEQUENCE</scope>
    <source>
        <strain evidence="2">PS3-36</strain>
    </source>
</reference>
<organism evidence="3 4">
    <name type="scientific">Bacillus salipaludis</name>
    <dbReference type="NCBI Taxonomy" id="2547811"/>
    <lineage>
        <taxon>Bacteria</taxon>
        <taxon>Bacillati</taxon>
        <taxon>Bacillota</taxon>
        <taxon>Bacilli</taxon>
        <taxon>Bacillales</taxon>
        <taxon>Bacillaceae</taxon>
        <taxon>Bacillus</taxon>
    </lineage>
</organism>
<dbReference type="EMBL" id="SMYO01000005">
    <property type="protein sequence ID" value="TDK61371.1"/>
    <property type="molecule type" value="Genomic_DNA"/>
</dbReference>
<proteinExistence type="predicted"/>
<dbReference type="Proteomes" id="UP001178888">
    <property type="component" value="Unassembled WGS sequence"/>
</dbReference>
<dbReference type="Proteomes" id="UP000295132">
    <property type="component" value="Unassembled WGS sequence"/>
</dbReference>
<evidence type="ECO:0000313" key="5">
    <source>
        <dbReference type="Proteomes" id="UP001178888"/>
    </source>
</evidence>
<evidence type="ECO:0000313" key="3">
    <source>
        <dbReference type="EMBL" id="TDK61371.1"/>
    </source>
</evidence>
<dbReference type="NCBIfam" id="NF033232">
    <property type="entry name" value="small_YtzI"/>
    <property type="match status" value="1"/>
</dbReference>
<evidence type="ECO:0000313" key="2">
    <source>
        <dbReference type="EMBL" id="MDQ6600026.1"/>
    </source>
</evidence>
<accession>A0A4R5VTQ8</accession>
<comment type="caution">
    <text evidence="3">The sequence shown here is derived from an EMBL/GenBank/DDBJ whole genome shotgun (WGS) entry which is preliminary data.</text>
</comment>
<evidence type="ECO:0000313" key="4">
    <source>
        <dbReference type="Proteomes" id="UP000295132"/>
    </source>
</evidence>
<feature type="region of interest" description="Disordered" evidence="1">
    <location>
        <begin position="32"/>
        <end position="55"/>
    </location>
</feature>
<dbReference type="AlphaFoldDB" id="A0A4R5VTQ8"/>
<dbReference type="EMBL" id="JAVGVR010000001">
    <property type="protein sequence ID" value="MDQ6600026.1"/>
    <property type="molecule type" value="Genomic_DNA"/>
</dbReference>
<dbReference type="InterPro" id="IPR047753">
    <property type="entry name" value="YtzI-like"/>
</dbReference>